<proteinExistence type="predicted"/>
<dbReference type="AlphaFoldDB" id="A0A084J9M9"/>
<dbReference type="Pfam" id="PF19848">
    <property type="entry name" value="DUF6323"/>
    <property type="match status" value="1"/>
</dbReference>
<dbReference type="STRING" id="318464.IO99_13430"/>
<organism evidence="1 2">
    <name type="scientific">Clostridium sulfidigenes</name>
    <dbReference type="NCBI Taxonomy" id="318464"/>
    <lineage>
        <taxon>Bacteria</taxon>
        <taxon>Bacillati</taxon>
        <taxon>Bacillota</taxon>
        <taxon>Clostridia</taxon>
        <taxon>Eubacteriales</taxon>
        <taxon>Clostridiaceae</taxon>
        <taxon>Clostridium</taxon>
    </lineage>
</organism>
<dbReference type="Proteomes" id="UP000028542">
    <property type="component" value="Unassembled WGS sequence"/>
</dbReference>
<dbReference type="eggNOG" id="ENOG5031X2N">
    <property type="taxonomic scope" value="Bacteria"/>
</dbReference>
<protein>
    <submittedName>
        <fullName evidence="1">Uncharacterized protein</fullName>
    </submittedName>
</protein>
<gene>
    <name evidence="1" type="ORF">IO99_13430</name>
</gene>
<dbReference type="InterPro" id="IPR046286">
    <property type="entry name" value="DUF6323"/>
</dbReference>
<comment type="caution">
    <text evidence="1">The sequence shown here is derived from an EMBL/GenBank/DDBJ whole genome shotgun (WGS) entry which is preliminary data.</text>
</comment>
<name>A0A084J9M9_9CLOT</name>
<dbReference type="EMBL" id="JPMD01000032">
    <property type="protein sequence ID" value="KEZ85663.1"/>
    <property type="molecule type" value="Genomic_DNA"/>
</dbReference>
<accession>A0A084J9M9</accession>
<evidence type="ECO:0000313" key="2">
    <source>
        <dbReference type="Proteomes" id="UP000028542"/>
    </source>
</evidence>
<reference evidence="1 2" key="1">
    <citation type="submission" date="2014-07" db="EMBL/GenBank/DDBJ databases">
        <title>Draft genome of Clostridium sulfidigenes 113A isolated from sediments associated with methane hydrate from Krishna Godavari basin.</title>
        <authorList>
            <person name="Honkalas V.S."/>
            <person name="Dabir A.P."/>
            <person name="Arora P."/>
            <person name="Dhakephalkar P.K."/>
        </authorList>
    </citation>
    <scope>NUCLEOTIDE SEQUENCE [LARGE SCALE GENOMIC DNA]</scope>
    <source>
        <strain evidence="1 2">113A</strain>
    </source>
</reference>
<sequence>MDKNMTLAFQDFQKKQAAIELKGCNELTIKYGLALCDVEINELVENRFKSLKDTGRIEFSEGILKKIVEVFCDSPYIMQQNYKETLMEIQESFYFFKNEAMDQIADDELIEFMKRHFDGKCQGSLEYLRGTTLEELCRNTRYGYEVDDTDIYGHEF</sequence>
<keyword evidence="2" id="KW-1185">Reference proteome</keyword>
<evidence type="ECO:0000313" key="1">
    <source>
        <dbReference type="EMBL" id="KEZ85663.1"/>
    </source>
</evidence>